<evidence type="ECO:0000313" key="3">
    <source>
        <dbReference type="EMBL" id="KAK7949110.1"/>
    </source>
</evidence>
<keyword evidence="4" id="KW-1185">Reference proteome</keyword>
<proteinExistence type="predicted"/>
<dbReference type="RefSeq" id="XP_066698616.1">
    <property type="nucleotide sequence ID" value="XM_066846218.1"/>
</dbReference>
<dbReference type="EMBL" id="JAQQWE010000006">
    <property type="protein sequence ID" value="KAK7949110.1"/>
    <property type="molecule type" value="Genomic_DNA"/>
</dbReference>
<organism evidence="3 4">
    <name type="scientific">Apiospora aurea</name>
    <dbReference type="NCBI Taxonomy" id="335848"/>
    <lineage>
        <taxon>Eukaryota</taxon>
        <taxon>Fungi</taxon>
        <taxon>Dikarya</taxon>
        <taxon>Ascomycota</taxon>
        <taxon>Pezizomycotina</taxon>
        <taxon>Sordariomycetes</taxon>
        <taxon>Xylariomycetidae</taxon>
        <taxon>Amphisphaeriales</taxon>
        <taxon>Apiosporaceae</taxon>
        <taxon>Apiospora</taxon>
    </lineage>
</organism>
<feature type="compositionally biased region" description="Low complexity" evidence="1">
    <location>
        <begin position="192"/>
        <end position="203"/>
    </location>
</feature>
<feature type="region of interest" description="Disordered" evidence="1">
    <location>
        <begin position="143"/>
        <end position="203"/>
    </location>
</feature>
<feature type="transmembrane region" description="Helical" evidence="2">
    <location>
        <begin position="99"/>
        <end position="125"/>
    </location>
</feature>
<dbReference type="GeneID" id="92079280"/>
<reference evidence="3 4" key="1">
    <citation type="submission" date="2023-01" db="EMBL/GenBank/DDBJ databases">
        <title>Analysis of 21 Apiospora genomes using comparative genomics revels a genus with tremendous synthesis potential of carbohydrate active enzymes and secondary metabolites.</title>
        <authorList>
            <person name="Sorensen T."/>
        </authorList>
    </citation>
    <scope>NUCLEOTIDE SEQUENCE [LARGE SCALE GENOMIC DNA]</scope>
    <source>
        <strain evidence="3 4">CBS 24483</strain>
    </source>
</reference>
<keyword evidence="2" id="KW-0812">Transmembrane</keyword>
<dbReference type="Proteomes" id="UP001391051">
    <property type="component" value="Unassembled WGS sequence"/>
</dbReference>
<keyword evidence="2" id="KW-1133">Transmembrane helix</keyword>
<evidence type="ECO:0000313" key="4">
    <source>
        <dbReference type="Proteomes" id="UP001391051"/>
    </source>
</evidence>
<keyword evidence="2" id="KW-0472">Membrane</keyword>
<evidence type="ECO:0000256" key="1">
    <source>
        <dbReference type="SAM" id="MobiDB-lite"/>
    </source>
</evidence>
<gene>
    <name evidence="3" type="ORF">PG986_009996</name>
</gene>
<protein>
    <submittedName>
        <fullName evidence="3">Uncharacterized protein</fullName>
    </submittedName>
</protein>
<name>A0ABR1Q9B8_9PEZI</name>
<accession>A0ABR1Q9B8</accession>
<comment type="caution">
    <text evidence="3">The sequence shown here is derived from an EMBL/GenBank/DDBJ whole genome shotgun (WGS) entry which is preliminary data.</text>
</comment>
<sequence length="203" mass="22820">MACRNSHYVLAEDHHTESRIIEYYRGCRDALCVGTLFKSPFSPGVSPQQPDCMETPIPNCISTTTATVPQQAQENLLLEHPCIEYPTRLRIGQPTTMDFWGLFAITVGCALAIGAIANCLFLAFVQTYRRRQEAARQRLDEQRELESAREATEEQLRRQLSRQQRQQEQQQQQQPTEPPPQAHVGGRDQVRGAGPAAASQAQS</sequence>
<evidence type="ECO:0000256" key="2">
    <source>
        <dbReference type="SAM" id="Phobius"/>
    </source>
</evidence>
<feature type="compositionally biased region" description="Basic and acidic residues" evidence="1">
    <location>
        <begin position="143"/>
        <end position="157"/>
    </location>
</feature>
<feature type="compositionally biased region" description="Low complexity" evidence="1">
    <location>
        <begin position="161"/>
        <end position="175"/>
    </location>
</feature>